<evidence type="ECO:0000313" key="1">
    <source>
        <dbReference type="EMBL" id="RWS09462.1"/>
    </source>
</evidence>
<dbReference type="EMBL" id="NCKU01002493">
    <property type="protein sequence ID" value="RWS09462.1"/>
    <property type="molecule type" value="Genomic_DNA"/>
</dbReference>
<proteinExistence type="predicted"/>
<dbReference type="AlphaFoldDB" id="A0A443R2E8"/>
<keyword evidence="2" id="KW-1185">Reference proteome</keyword>
<feature type="non-terminal residue" evidence="1">
    <location>
        <position position="1"/>
    </location>
</feature>
<dbReference type="Proteomes" id="UP000285301">
    <property type="component" value="Unassembled WGS sequence"/>
</dbReference>
<accession>A0A443R2E8</accession>
<organism evidence="1 2">
    <name type="scientific">Dinothrombium tinctorium</name>
    <dbReference type="NCBI Taxonomy" id="1965070"/>
    <lineage>
        <taxon>Eukaryota</taxon>
        <taxon>Metazoa</taxon>
        <taxon>Ecdysozoa</taxon>
        <taxon>Arthropoda</taxon>
        <taxon>Chelicerata</taxon>
        <taxon>Arachnida</taxon>
        <taxon>Acari</taxon>
        <taxon>Acariformes</taxon>
        <taxon>Trombidiformes</taxon>
        <taxon>Prostigmata</taxon>
        <taxon>Anystina</taxon>
        <taxon>Parasitengona</taxon>
        <taxon>Trombidioidea</taxon>
        <taxon>Trombidiidae</taxon>
        <taxon>Dinothrombium</taxon>
    </lineage>
</organism>
<comment type="caution">
    <text evidence="1">The sequence shown here is derived from an EMBL/GenBank/DDBJ whole genome shotgun (WGS) entry which is preliminary data.</text>
</comment>
<gene>
    <name evidence="1" type="ORF">B4U79_09698</name>
</gene>
<protein>
    <submittedName>
        <fullName evidence="1">Uncharacterized protein</fullName>
    </submittedName>
</protein>
<sequence length="47" mass="4933">GMCNSLFSNTLLDFVEILQSSVEQVSVGLTIRSIGACIGAIGGKKKF</sequence>
<name>A0A443R2E8_9ACAR</name>
<reference evidence="1 2" key="1">
    <citation type="journal article" date="2018" name="Gigascience">
        <title>Genomes of trombidid mites reveal novel predicted allergens and laterally-transferred genes associated with secondary metabolism.</title>
        <authorList>
            <person name="Dong X."/>
            <person name="Chaisiri K."/>
            <person name="Xia D."/>
            <person name="Armstrong S.D."/>
            <person name="Fang Y."/>
            <person name="Donnelly M.J."/>
            <person name="Kadowaki T."/>
            <person name="McGarry J.W."/>
            <person name="Darby A.C."/>
            <person name="Makepeace B.L."/>
        </authorList>
    </citation>
    <scope>NUCLEOTIDE SEQUENCE [LARGE SCALE GENOMIC DNA]</scope>
    <source>
        <strain evidence="1">UoL-WK</strain>
    </source>
</reference>
<evidence type="ECO:0000313" key="2">
    <source>
        <dbReference type="Proteomes" id="UP000285301"/>
    </source>
</evidence>